<dbReference type="Gene3D" id="1.10.10.2840">
    <property type="entry name" value="PucR C-terminal helix-turn-helix domain"/>
    <property type="match status" value="1"/>
</dbReference>
<feature type="domain" description="PucR C-terminal helix-turn-helix" evidence="3">
    <location>
        <begin position="486"/>
        <end position="543"/>
    </location>
</feature>
<dbReference type="Pfam" id="PF07905">
    <property type="entry name" value="PucR"/>
    <property type="match status" value="1"/>
</dbReference>
<evidence type="ECO:0000259" key="3">
    <source>
        <dbReference type="Pfam" id="PF13556"/>
    </source>
</evidence>
<dbReference type="Pfam" id="PF17853">
    <property type="entry name" value="GGDEF_2"/>
    <property type="match status" value="1"/>
</dbReference>
<dbReference type="InterPro" id="IPR051448">
    <property type="entry name" value="CdaR-like_regulators"/>
</dbReference>
<dbReference type="PANTHER" id="PTHR33744:SF1">
    <property type="entry name" value="DNA-BINDING TRANSCRIPTIONAL ACTIVATOR ADER"/>
    <property type="match status" value="1"/>
</dbReference>
<feature type="domain" description="CdaR GGDEF-like" evidence="4">
    <location>
        <begin position="298"/>
        <end position="433"/>
    </location>
</feature>
<evidence type="ECO:0000313" key="5">
    <source>
        <dbReference type="EMBL" id="GGA66094.1"/>
    </source>
</evidence>
<evidence type="ECO:0000256" key="1">
    <source>
        <dbReference type="ARBA" id="ARBA00006754"/>
    </source>
</evidence>
<dbReference type="EMBL" id="BMEY01000003">
    <property type="protein sequence ID" value="GGA66094.1"/>
    <property type="molecule type" value="Genomic_DNA"/>
</dbReference>
<name>A0A916W532_9BACI</name>
<proteinExistence type="inferred from homology"/>
<dbReference type="Proteomes" id="UP000613512">
    <property type="component" value="Unassembled WGS sequence"/>
</dbReference>
<comment type="caution">
    <text evidence="5">The sequence shown here is derived from an EMBL/GenBank/DDBJ whole genome shotgun (WGS) entry which is preliminary data.</text>
</comment>
<dbReference type="Pfam" id="PF13556">
    <property type="entry name" value="HTH_30"/>
    <property type="match status" value="1"/>
</dbReference>
<dbReference type="RefSeq" id="WP_188383343.1">
    <property type="nucleotide sequence ID" value="NZ_BMEY01000003.1"/>
</dbReference>
<organism evidence="5 6">
    <name type="scientific">Ornithinibacillus halotolerans</name>
    <dbReference type="NCBI Taxonomy" id="1274357"/>
    <lineage>
        <taxon>Bacteria</taxon>
        <taxon>Bacillati</taxon>
        <taxon>Bacillota</taxon>
        <taxon>Bacilli</taxon>
        <taxon>Bacillales</taxon>
        <taxon>Bacillaceae</taxon>
        <taxon>Ornithinibacillus</taxon>
    </lineage>
</organism>
<evidence type="ECO:0000313" key="6">
    <source>
        <dbReference type="Proteomes" id="UP000613512"/>
    </source>
</evidence>
<gene>
    <name evidence="5" type="primary">pucR</name>
    <name evidence="5" type="ORF">GCM10008025_07380</name>
</gene>
<protein>
    <submittedName>
        <fullName evidence="5">Purine catabolism regulatory protein</fullName>
    </submittedName>
</protein>
<reference evidence="5" key="1">
    <citation type="journal article" date="2014" name="Int. J. Syst. Evol. Microbiol.">
        <title>Complete genome sequence of Corynebacterium casei LMG S-19264T (=DSM 44701T), isolated from a smear-ripened cheese.</title>
        <authorList>
            <consortium name="US DOE Joint Genome Institute (JGI-PGF)"/>
            <person name="Walter F."/>
            <person name="Albersmeier A."/>
            <person name="Kalinowski J."/>
            <person name="Ruckert C."/>
        </authorList>
    </citation>
    <scope>NUCLEOTIDE SEQUENCE</scope>
    <source>
        <strain evidence="5">CGMCC 1.12408</strain>
    </source>
</reference>
<dbReference type="InterPro" id="IPR025736">
    <property type="entry name" value="PucR_C-HTH_dom"/>
</dbReference>
<feature type="domain" description="Purine catabolism PurC-like" evidence="2">
    <location>
        <begin position="6"/>
        <end position="125"/>
    </location>
</feature>
<comment type="similarity">
    <text evidence="1">Belongs to the CdaR family.</text>
</comment>
<dbReference type="AlphaFoldDB" id="A0A916W532"/>
<evidence type="ECO:0000259" key="4">
    <source>
        <dbReference type="Pfam" id="PF17853"/>
    </source>
</evidence>
<accession>A0A916W532</accession>
<sequence>MKKLSELLSREILKDAEVIAGENGLSRLVESVETLENTPDMIKFVTSHSFLLTTGYSYKDDPSKLHELIIELDQSNCAGIGIKLHRFIDEIPEEVIELANKLNFPIISVPNNLTLTKIGHHLLQYLWENKMDDLFSAYKVQKKFTNMMLKGANLQSFVDQLGFLTSYPIILYNPIIHPIHTTREFRSKHMDEVKLQISTTLQEEIDYQVLEEKFSTLKVTVDDKIIPITIYPVQTTHPYPHWLAVLNDEQEVTIPYTVIEQASNVISSILVKNEAVLENERVVKNNFFSSLVDGNIKTQEEVMHRGKNYGLKRNQKYACLVCKLDEEKNANIFEKEVKFNKLTHFIYDLFVNTFSNFGIEHIIFMKNEYFVIILQFPKEFNETLKKSIVSIIKSFQKRMFKDFKTSISFGISNFINDMLELPIAYREAVDAVATGTALNQKQIIKFYRTKELKELMRMIPSESLEDFYKETLRSLAYPKTSEEKDLINTLSVYLDHNCEITETSKILFIHRNTVKYRISKCKKILQYNIEDPDNSLRLRTALLVKSFFTE</sequence>
<evidence type="ECO:0000259" key="2">
    <source>
        <dbReference type="Pfam" id="PF07905"/>
    </source>
</evidence>
<dbReference type="InterPro" id="IPR012914">
    <property type="entry name" value="PucR_dom"/>
</dbReference>
<dbReference type="PANTHER" id="PTHR33744">
    <property type="entry name" value="CARBOHYDRATE DIACID REGULATOR"/>
    <property type="match status" value="1"/>
</dbReference>
<reference evidence="5" key="2">
    <citation type="submission" date="2020-09" db="EMBL/GenBank/DDBJ databases">
        <authorList>
            <person name="Sun Q."/>
            <person name="Zhou Y."/>
        </authorList>
    </citation>
    <scope>NUCLEOTIDE SEQUENCE</scope>
    <source>
        <strain evidence="5">CGMCC 1.12408</strain>
    </source>
</reference>
<keyword evidence="6" id="KW-1185">Reference proteome</keyword>
<dbReference type="InterPro" id="IPR041522">
    <property type="entry name" value="CdaR_GGDEF"/>
</dbReference>
<dbReference type="InterPro" id="IPR042070">
    <property type="entry name" value="PucR_C-HTH_sf"/>
</dbReference>